<gene>
    <name evidence="5" type="primary">Contig19600.g20785</name>
    <name evidence="5" type="ORF">STYLEM_17678</name>
</gene>
<dbReference type="InterPro" id="IPR017441">
    <property type="entry name" value="Protein_kinase_ATP_BS"/>
</dbReference>
<dbReference type="PANTHER" id="PTHR46562">
    <property type="entry name" value="SERINE/THREONINE-KINASE ULK4-LIKE PROTEIN-RELATED"/>
    <property type="match status" value="1"/>
</dbReference>
<dbReference type="GO" id="GO:0008017">
    <property type="term" value="F:microtubule binding"/>
    <property type="evidence" value="ECO:0007669"/>
    <property type="project" value="InterPro"/>
</dbReference>
<evidence type="ECO:0000256" key="1">
    <source>
        <dbReference type="ARBA" id="ARBA00022741"/>
    </source>
</evidence>
<organism evidence="5 6">
    <name type="scientific">Stylonychia lemnae</name>
    <name type="common">Ciliate</name>
    <dbReference type="NCBI Taxonomy" id="5949"/>
    <lineage>
        <taxon>Eukaryota</taxon>
        <taxon>Sar</taxon>
        <taxon>Alveolata</taxon>
        <taxon>Ciliophora</taxon>
        <taxon>Intramacronucleata</taxon>
        <taxon>Spirotrichea</taxon>
        <taxon>Stichotrichia</taxon>
        <taxon>Sporadotrichida</taxon>
        <taxon>Oxytrichidae</taxon>
        <taxon>Stylonychinae</taxon>
        <taxon>Stylonychia</taxon>
    </lineage>
</organism>
<protein>
    <submittedName>
        <fullName evidence="5">Serine threonine protein kinase</fullName>
    </submittedName>
</protein>
<dbReference type="InterPro" id="IPR000719">
    <property type="entry name" value="Prot_kinase_dom"/>
</dbReference>
<dbReference type="InParanoid" id="A0A078B2U0"/>
<feature type="binding site" evidence="3">
    <location>
        <position position="33"/>
    </location>
    <ligand>
        <name>ATP</name>
        <dbReference type="ChEBI" id="CHEBI:30616"/>
    </ligand>
</feature>
<dbReference type="PROSITE" id="PS50011">
    <property type="entry name" value="PROTEIN_KINASE_DOM"/>
    <property type="match status" value="1"/>
</dbReference>
<dbReference type="InterPro" id="IPR044591">
    <property type="entry name" value="RUK"/>
</dbReference>
<reference evidence="5 6" key="1">
    <citation type="submission" date="2014-06" db="EMBL/GenBank/DDBJ databases">
        <authorList>
            <person name="Swart Estienne"/>
        </authorList>
    </citation>
    <scope>NUCLEOTIDE SEQUENCE [LARGE SCALE GENOMIC DNA]</scope>
    <source>
        <strain evidence="5 6">130c</strain>
    </source>
</reference>
<dbReference type="Gene3D" id="1.10.510.10">
    <property type="entry name" value="Transferase(Phosphotransferase) domain 1"/>
    <property type="match status" value="1"/>
</dbReference>
<dbReference type="InterPro" id="IPR011009">
    <property type="entry name" value="Kinase-like_dom_sf"/>
</dbReference>
<dbReference type="EMBL" id="CCKQ01016696">
    <property type="protein sequence ID" value="CDW88556.1"/>
    <property type="molecule type" value="Genomic_DNA"/>
</dbReference>
<dbReference type="PROSITE" id="PS00107">
    <property type="entry name" value="PROTEIN_KINASE_ATP"/>
    <property type="match status" value="1"/>
</dbReference>
<evidence type="ECO:0000313" key="5">
    <source>
        <dbReference type="EMBL" id="CDW88556.1"/>
    </source>
</evidence>
<dbReference type="Proteomes" id="UP000039865">
    <property type="component" value="Unassembled WGS sequence"/>
</dbReference>
<accession>A0A078B2U0</accession>
<dbReference type="FunFam" id="3.30.200.20:FF:000042">
    <property type="entry name" value="Aurora kinase A"/>
    <property type="match status" value="1"/>
</dbReference>
<dbReference type="GO" id="GO:0004672">
    <property type="term" value="F:protein kinase activity"/>
    <property type="evidence" value="ECO:0007669"/>
    <property type="project" value="InterPro"/>
</dbReference>
<keyword evidence="2 3" id="KW-0067">ATP-binding</keyword>
<dbReference type="Pfam" id="PF00069">
    <property type="entry name" value="Pkinase"/>
    <property type="match status" value="1"/>
</dbReference>
<evidence type="ECO:0000256" key="2">
    <source>
        <dbReference type="ARBA" id="ARBA00022840"/>
    </source>
</evidence>
<feature type="domain" description="Protein kinase" evidence="4">
    <location>
        <begin position="4"/>
        <end position="93"/>
    </location>
</feature>
<dbReference type="GO" id="GO:0005524">
    <property type="term" value="F:ATP binding"/>
    <property type="evidence" value="ECO:0007669"/>
    <property type="project" value="UniProtKB-UniRule"/>
</dbReference>
<keyword evidence="1 3" id="KW-0547">Nucleotide-binding</keyword>
<evidence type="ECO:0000259" key="4">
    <source>
        <dbReference type="PROSITE" id="PS50011"/>
    </source>
</evidence>
<dbReference type="AlphaFoldDB" id="A0A078B2U0"/>
<evidence type="ECO:0000256" key="3">
    <source>
        <dbReference type="PROSITE-ProRule" id="PRU10141"/>
    </source>
</evidence>
<keyword evidence="6" id="KW-1185">Reference proteome</keyword>
<name>A0A078B2U0_STYLE</name>
<sequence length="93" mass="11383">MNNFHIYEEVGRGKYSVVYKGRKKKTIDYVAVKSVEKTRRKKVLNEVRIFHNLKNRHVLKFYNWYETRNHLWIIFEYCAGGDLFQLIEQEKKV</sequence>
<dbReference type="PANTHER" id="PTHR46562:SF1">
    <property type="entry name" value="SERINE_THREONINE-PROTEIN KINASE ULK4"/>
    <property type="match status" value="1"/>
</dbReference>
<dbReference type="OrthoDB" id="266718at2759"/>
<evidence type="ECO:0000313" key="6">
    <source>
        <dbReference type="Proteomes" id="UP000039865"/>
    </source>
</evidence>
<dbReference type="SUPFAM" id="SSF56112">
    <property type="entry name" value="Protein kinase-like (PK-like)"/>
    <property type="match status" value="1"/>
</dbReference>
<keyword evidence="5" id="KW-0418">Kinase</keyword>
<dbReference type="OMA" id="YEWYETN"/>
<proteinExistence type="predicted"/>
<keyword evidence="5" id="KW-0808">Transferase</keyword>